<protein>
    <recommendedName>
        <fullName evidence="16">Cytochrome P450</fullName>
    </recommendedName>
</protein>
<comment type="similarity">
    <text evidence="2 12">Belongs to the cytochrome P450 family.</text>
</comment>
<dbReference type="AlphaFoldDB" id="A0AA86TBZ0"/>
<comment type="cofactor">
    <cofactor evidence="11">
        <name>heme</name>
        <dbReference type="ChEBI" id="CHEBI:30413"/>
    </cofactor>
</comment>
<feature type="binding site" description="axial binding residue" evidence="11">
    <location>
        <position position="457"/>
    </location>
    <ligand>
        <name>heme</name>
        <dbReference type="ChEBI" id="CHEBI:30413"/>
    </ligand>
    <ligandPart>
        <name>Fe</name>
        <dbReference type="ChEBI" id="CHEBI:18248"/>
    </ligandPart>
</feature>
<dbReference type="InterPro" id="IPR001128">
    <property type="entry name" value="Cyt_P450"/>
</dbReference>
<dbReference type="SUPFAM" id="SSF48264">
    <property type="entry name" value="Cytochrome P450"/>
    <property type="match status" value="1"/>
</dbReference>
<dbReference type="PANTHER" id="PTHR24282:SF148">
    <property type="entry name" value="CYTOCHROME P450 72A15-LIKE"/>
    <property type="match status" value="1"/>
</dbReference>
<dbReference type="InterPro" id="IPR050665">
    <property type="entry name" value="Cytochrome_P450_Monooxygen"/>
</dbReference>
<keyword evidence="5 11" id="KW-0479">Metal-binding</keyword>
<keyword evidence="15" id="KW-1185">Reference proteome</keyword>
<evidence type="ECO:0000256" key="13">
    <source>
        <dbReference type="SAM" id="Phobius"/>
    </source>
</evidence>
<dbReference type="GO" id="GO:0016020">
    <property type="term" value="C:membrane"/>
    <property type="evidence" value="ECO:0007669"/>
    <property type="project" value="UniProtKB-SubCell"/>
</dbReference>
<dbReference type="GO" id="GO:0016705">
    <property type="term" value="F:oxidoreductase activity, acting on paired donors, with incorporation or reduction of molecular oxygen"/>
    <property type="evidence" value="ECO:0007669"/>
    <property type="project" value="InterPro"/>
</dbReference>
<evidence type="ECO:0000256" key="7">
    <source>
        <dbReference type="ARBA" id="ARBA00023002"/>
    </source>
</evidence>
<proteinExistence type="inferred from homology"/>
<keyword evidence="8 11" id="KW-0408">Iron</keyword>
<name>A0AA86TBZ0_9FABA</name>
<dbReference type="InterPro" id="IPR017972">
    <property type="entry name" value="Cyt_P450_CS"/>
</dbReference>
<evidence type="ECO:0000256" key="6">
    <source>
        <dbReference type="ARBA" id="ARBA00022989"/>
    </source>
</evidence>
<comment type="subcellular location">
    <subcellularLocation>
        <location evidence="1">Membrane</location>
        <topology evidence="1">Single-pass membrane protein</topology>
    </subcellularLocation>
</comment>
<keyword evidence="10 13" id="KW-0472">Membrane</keyword>
<evidence type="ECO:0000256" key="10">
    <source>
        <dbReference type="ARBA" id="ARBA00023136"/>
    </source>
</evidence>
<evidence type="ECO:0000256" key="12">
    <source>
        <dbReference type="RuleBase" id="RU000461"/>
    </source>
</evidence>
<dbReference type="InterPro" id="IPR036396">
    <property type="entry name" value="Cyt_P450_sf"/>
</dbReference>
<evidence type="ECO:0000313" key="15">
    <source>
        <dbReference type="Proteomes" id="UP001189624"/>
    </source>
</evidence>
<dbReference type="EMBL" id="OY731406">
    <property type="protein sequence ID" value="CAJ1973576.1"/>
    <property type="molecule type" value="Genomic_DNA"/>
</dbReference>
<keyword evidence="6 13" id="KW-1133">Transmembrane helix</keyword>
<evidence type="ECO:0000256" key="8">
    <source>
        <dbReference type="ARBA" id="ARBA00023004"/>
    </source>
</evidence>
<feature type="transmembrane region" description="Helical" evidence="13">
    <location>
        <begin position="12"/>
        <end position="31"/>
    </location>
</feature>
<accession>A0AA86TBZ0</accession>
<reference evidence="14" key="1">
    <citation type="submission" date="2023-10" db="EMBL/GenBank/DDBJ databases">
        <authorList>
            <person name="Domelevo Entfellner J.-B."/>
        </authorList>
    </citation>
    <scope>NUCLEOTIDE SEQUENCE</scope>
</reference>
<dbReference type="GO" id="GO:0004497">
    <property type="term" value="F:monooxygenase activity"/>
    <property type="evidence" value="ECO:0007669"/>
    <property type="project" value="UniProtKB-KW"/>
</dbReference>
<evidence type="ECO:0000256" key="4">
    <source>
        <dbReference type="ARBA" id="ARBA00022692"/>
    </source>
</evidence>
<evidence type="ECO:0000256" key="3">
    <source>
        <dbReference type="ARBA" id="ARBA00022617"/>
    </source>
</evidence>
<dbReference type="PANTHER" id="PTHR24282">
    <property type="entry name" value="CYTOCHROME P450 FAMILY MEMBER"/>
    <property type="match status" value="1"/>
</dbReference>
<evidence type="ECO:0000256" key="2">
    <source>
        <dbReference type="ARBA" id="ARBA00010617"/>
    </source>
</evidence>
<organism evidence="14 15">
    <name type="scientific">Sphenostylis stenocarpa</name>
    <dbReference type="NCBI Taxonomy" id="92480"/>
    <lineage>
        <taxon>Eukaryota</taxon>
        <taxon>Viridiplantae</taxon>
        <taxon>Streptophyta</taxon>
        <taxon>Embryophyta</taxon>
        <taxon>Tracheophyta</taxon>
        <taxon>Spermatophyta</taxon>
        <taxon>Magnoliopsida</taxon>
        <taxon>eudicotyledons</taxon>
        <taxon>Gunneridae</taxon>
        <taxon>Pentapetalae</taxon>
        <taxon>rosids</taxon>
        <taxon>fabids</taxon>
        <taxon>Fabales</taxon>
        <taxon>Fabaceae</taxon>
        <taxon>Papilionoideae</taxon>
        <taxon>50 kb inversion clade</taxon>
        <taxon>NPAAA clade</taxon>
        <taxon>indigoferoid/millettioid clade</taxon>
        <taxon>Phaseoleae</taxon>
        <taxon>Sphenostylis</taxon>
    </lineage>
</organism>
<evidence type="ECO:0000256" key="5">
    <source>
        <dbReference type="ARBA" id="ARBA00022723"/>
    </source>
</evidence>
<gene>
    <name evidence="14" type="ORF">AYBTSS11_LOCUS25640</name>
</gene>
<dbReference type="Gramene" id="rna-AYBTSS11_LOCUS25640">
    <property type="protein sequence ID" value="CAJ1973576.1"/>
    <property type="gene ID" value="gene-AYBTSS11_LOCUS25640"/>
</dbReference>
<evidence type="ECO:0000256" key="1">
    <source>
        <dbReference type="ARBA" id="ARBA00004167"/>
    </source>
</evidence>
<dbReference type="PRINTS" id="PR00385">
    <property type="entry name" value="P450"/>
</dbReference>
<keyword evidence="9 12" id="KW-0503">Monooxygenase</keyword>
<evidence type="ECO:0000256" key="9">
    <source>
        <dbReference type="ARBA" id="ARBA00023033"/>
    </source>
</evidence>
<keyword evidence="3 11" id="KW-0349">Heme</keyword>
<evidence type="ECO:0008006" key="16">
    <source>
        <dbReference type="Google" id="ProtNLM"/>
    </source>
</evidence>
<dbReference type="PROSITE" id="PS00086">
    <property type="entry name" value="CYTOCHROME_P450"/>
    <property type="match status" value="1"/>
</dbReference>
<keyword evidence="4 13" id="KW-0812">Transmembrane</keyword>
<dbReference type="Proteomes" id="UP001189624">
    <property type="component" value="Chromosome 9"/>
</dbReference>
<sequence>MENDSIFKTMASCFALLLLYVMIRFVNIIWWRPRNTEKILSKQGIRGSSYKLFTGDTSDMKDSVQKALSKATSLNHQIIPRVIPFLHKMVQQHGNISLCWFGRRPRLIIADAELTRLVLTNKNGHFVKPPRNPLIKLLSLGLSSLEGETWTKRRRVVTSAFHLEKLKAMVPAFSSSCYNMIERWEKSVETEGWCELDVCSEFNILTGDVIARTAFGSSYQEGKKIFELQKEQAILVNEALNSLYIPGFRFLPTTKNKRRYNLDIQIKTILRDIIQKKERAMKEGEVKEHDLLSILLQCREQSNSLTTDDVIEECKLFYFAGQVTTANLLAWTMIVLSMHLDWQEKARTEVLEIFDKTTLDYEGINHLKIVSMILYEVLRLYPPITVLSKYNWCETRVGNLSIPAGVEFCLPLLLVHNDSNYWDKPEEFNPERFNEGVSKASKDHIAFYPFGWGPKTCPGQNFAFLEAKMALALILQHFSFQLSPTYSHAPTTCITLKPQHGAPIIIRRIKSSKLS</sequence>
<dbReference type="Pfam" id="PF00067">
    <property type="entry name" value="p450"/>
    <property type="match status" value="1"/>
</dbReference>
<dbReference type="GO" id="GO:0005506">
    <property type="term" value="F:iron ion binding"/>
    <property type="evidence" value="ECO:0007669"/>
    <property type="project" value="InterPro"/>
</dbReference>
<dbReference type="PRINTS" id="PR00463">
    <property type="entry name" value="EP450I"/>
</dbReference>
<evidence type="ECO:0000256" key="11">
    <source>
        <dbReference type="PIRSR" id="PIRSR602401-1"/>
    </source>
</evidence>
<keyword evidence="7 12" id="KW-0560">Oxidoreductase</keyword>
<evidence type="ECO:0000313" key="14">
    <source>
        <dbReference type="EMBL" id="CAJ1973576.1"/>
    </source>
</evidence>
<dbReference type="GO" id="GO:0020037">
    <property type="term" value="F:heme binding"/>
    <property type="evidence" value="ECO:0007669"/>
    <property type="project" value="InterPro"/>
</dbReference>
<dbReference type="InterPro" id="IPR002401">
    <property type="entry name" value="Cyt_P450_E_grp-I"/>
</dbReference>
<dbReference type="Gene3D" id="1.10.630.10">
    <property type="entry name" value="Cytochrome P450"/>
    <property type="match status" value="1"/>
</dbReference>